<sequence length="46" mass="4961">MGLTIAPIMPVPGWQEQYGALLNDVSEAVDGVSDLDLTAEIITLRF</sequence>
<dbReference type="InterPro" id="IPR049539">
    <property type="entry name" value="SPL"/>
</dbReference>
<gene>
    <name evidence="1" type="ORF">P4U43_02790</name>
</gene>
<proteinExistence type="predicted"/>
<dbReference type="Pfam" id="PF20903">
    <property type="entry name" value="SPL"/>
    <property type="match status" value="1"/>
</dbReference>
<protein>
    <submittedName>
        <fullName evidence="1">Uncharacterized protein</fullName>
    </submittedName>
</protein>
<reference evidence="1 2" key="1">
    <citation type="journal article" date="2023" name="Int. J. Syst. Evol. Microbiol.">
        <title>Arthrobacter vasquezii sp. nov., isolated from a soil sample from Union Glacier, Antarctica.</title>
        <authorList>
            <person name="Valenzuela-Ibaceta F."/>
            <person name="Carrasco V."/>
            <person name="Lagos-Moraga S."/>
            <person name="Dietz-Vargas C."/>
            <person name="Navarro C.A."/>
            <person name="Perez-Donoso J.M."/>
        </authorList>
    </citation>
    <scope>NUCLEOTIDE SEQUENCE [LARGE SCALE GENOMIC DNA]</scope>
    <source>
        <strain evidence="1 2">EH-1B-1</strain>
    </source>
</reference>
<evidence type="ECO:0000313" key="1">
    <source>
        <dbReference type="EMBL" id="MDF9276711.1"/>
    </source>
</evidence>
<dbReference type="EMBL" id="JAROKN010000003">
    <property type="protein sequence ID" value="MDF9276711.1"/>
    <property type="molecule type" value="Genomic_DNA"/>
</dbReference>
<dbReference type="Gene3D" id="3.80.30.30">
    <property type="match status" value="1"/>
</dbReference>
<comment type="caution">
    <text evidence="1">The sequence shown here is derived from an EMBL/GenBank/DDBJ whole genome shotgun (WGS) entry which is preliminary data.</text>
</comment>
<dbReference type="Proteomes" id="UP001220456">
    <property type="component" value="Unassembled WGS sequence"/>
</dbReference>
<accession>A0ABT6CRQ3</accession>
<organism evidence="1 2">
    <name type="scientific">Arthrobacter vasquezii</name>
    <dbReference type="NCBI Taxonomy" id="2977629"/>
    <lineage>
        <taxon>Bacteria</taxon>
        <taxon>Bacillati</taxon>
        <taxon>Actinomycetota</taxon>
        <taxon>Actinomycetes</taxon>
        <taxon>Micrococcales</taxon>
        <taxon>Micrococcaceae</taxon>
        <taxon>Arthrobacter</taxon>
    </lineage>
</organism>
<name>A0ABT6CRQ3_9MICC</name>
<evidence type="ECO:0000313" key="2">
    <source>
        <dbReference type="Proteomes" id="UP001220456"/>
    </source>
</evidence>
<keyword evidence="2" id="KW-1185">Reference proteome</keyword>